<evidence type="ECO:0000313" key="2">
    <source>
        <dbReference type="Proteomes" id="UP000092651"/>
    </source>
</evidence>
<sequence length="116" mass="13640">MSKIAIIINSDTVSPKALFELKKTIGTGVDEIKENILDKRPVFEGVLFYNDHDEVSEKLFKVIDELKKNDVPYSLFELEDEEKYDVIDSKNQEINDEVLRNIIEMHNREIRRQEDL</sequence>
<proteinExistence type="predicted"/>
<keyword evidence="2" id="KW-1185">Reference proteome</keyword>
<dbReference type="EMBL" id="MAYH01000001">
    <property type="protein sequence ID" value="OCA77130.1"/>
    <property type="molecule type" value="Genomic_DNA"/>
</dbReference>
<dbReference type="OrthoDB" id="10002384at2"/>
<dbReference type="RefSeq" id="WP_065392884.1">
    <property type="nucleotide sequence ID" value="NZ_MAYH01000001.1"/>
</dbReference>
<dbReference type="AlphaFoldDB" id="A0A1B8ZZY2"/>
<reference evidence="1 2" key="1">
    <citation type="submission" date="2016-07" db="EMBL/GenBank/DDBJ databases">
        <authorList>
            <person name="Jeong J.-J."/>
            <person name="Kim D.W."/>
            <person name="Sang M.K."/>
            <person name="Choi I.-G."/>
            <person name="Kim K.D."/>
        </authorList>
    </citation>
    <scope>NUCLEOTIDE SEQUENCE [LARGE SCALE GENOMIC DNA]</scope>
    <source>
        <strain evidence="1 2">UTM-3</strain>
    </source>
</reference>
<organism evidence="1 2">
    <name type="scientific">Chryseobacterium artocarpi</name>
    <dbReference type="NCBI Taxonomy" id="1414727"/>
    <lineage>
        <taxon>Bacteria</taxon>
        <taxon>Pseudomonadati</taxon>
        <taxon>Bacteroidota</taxon>
        <taxon>Flavobacteriia</taxon>
        <taxon>Flavobacteriales</taxon>
        <taxon>Weeksellaceae</taxon>
        <taxon>Chryseobacterium group</taxon>
        <taxon>Chryseobacterium</taxon>
    </lineage>
</organism>
<gene>
    <name evidence="1" type="ORF">BBI01_01315</name>
</gene>
<protein>
    <submittedName>
        <fullName evidence="1">Uncharacterized protein</fullName>
    </submittedName>
</protein>
<dbReference type="Proteomes" id="UP000092651">
    <property type="component" value="Unassembled WGS sequence"/>
</dbReference>
<evidence type="ECO:0000313" key="1">
    <source>
        <dbReference type="EMBL" id="OCA77130.1"/>
    </source>
</evidence>
<comment type="caution">
    <text evidence="1">The sequence shown here is derived from an EMBL/GenBank/DDBJ whole genome shotgun (WGS) entry which is preliminary data.</text>
</comment>
<name>A0A1B8ZZY2_9FLAO</name>
<accession>A0A1B8ZZY2</accession>